<dbReference type="Pfam" id="PF12680">
    <property type="entry name" value="SnoaL_2"/>
    <property type="match status" value="1"/>
</dbReference>
<accession>M3UWI6</accession>
<feature type="domain" description="SnoaL-like" evidence="1">
    <location>
        <begin position="27"/>
        <end position="125"/>
    </location>
</feature>
<comment type="caution">
    <text evidence="2">The sequence shown here is derived from an EMBL/GenBank/DDBJ whole genome shotgun (WGS) entry which is preliminary data.</text>
</comment>
<keyword evidence="3" id="KW-1185">Reference proteome</keyword>
<name>M3UWI6_GORML</name>
<evidence type="ECO:0000259" key="1">
    <source>
        <dbReference type="Pfam" id="PF12680"/>
    </source>
</evidence>
<evidence type="ECO:0000313" key="2">
    <source>
        <dbReference type="EMBL" id="GAC80007.1"/>
    </source>
</evidence>
<dbReference type="Gene3D" id="3.10.450.50">
    <property type="match status" value="1"/>
</dbReference>
<proteinExistence type="predicted"/>
<dbReference type="InterPro" id="IPR037401">
    <property type="entry name" value="SnoaL-like"/>
</dbReference>
<dbReference type="OrthoDB" id="4713913at2"/>
<dbReference type="InterPro" id="IPR032710">
    <property type="entry name" value="NTF2-like_dom_sf"/>
</dbReference>
<dbReference type="RefSeq" id="WP_008378721.1">
    <property type="nucleotide sequence ID" value="NZ_BAOP01000013.1"/>
</dbReference>
<organism evidence="2 3">
    <name type="scientific">Gordonia malaquae NBRC 108250</name>
    <dbReference type="NCBI Taxonomy" id="1223542"/>
    <lineage>
        <taxon>Bacteria</taxon>
        <taxon>Bacillati</taxon>
        <taxon>Actinomycetota</taxon>
        <taxon>Actinomycetes</taxon>
        <taxon>Mycobacteriales</taxon>
        <taxon>Gordoniaceae</taxon>
        <taxon>Gordonia</taxon>
    </lineage>
</organism>
<dbReference type="AlphaFoldDB" id="M3UWI6"/>
<dbReference type="STRING" id="410332.SAMN04488550_0926"/>
<dbReference type="EMBL" id="BAOP01000013">
    <property type="protein sequence ID" value="GAC80007.1"/>
    <property type="molecule type" value="Genomic_DNA"/>
</dbReference>
<evidence type="ECO:0000313" key="3">
    <source>
        <dbReference type="Proteomes" id="UP000035009"/>
    </source>
</evidence>
<protein>
    <recommendedName>
        <fullName evidence="1">SnoaL-like domain-containing protein</fullName>
    </recommendedName>
</protein>
<dbReference type="Proteomes" id="UP000035009">
    <property type="component" value="Unassembled WGS sequence"/>
</dbReference>
<dbReference type="SUPFAM" id="SSF54427">
    <property type="entry name" value="NTF2-like"/>
    <property type="match status" value="1"/>
</dbReference>
<reference evidence="2 3" key="1">
    <citation type="submission" date="2013-02" db="EMBL/GenBank/DDBJ databases">
        <title>Whole genome shotgun sequence of Gordonia malaquae NBRC 108250.</title>
        <authorList>
            <person name="Yoshida I."/>
            <person name="Hosoyama A."/>
            <person name="Tsuchikane K."/>
            <person name="Ando Y."/>
            <person name="Baba S."/>
            <person name="Ohji S."/>
            <person name="Hamada M."/>
            <person name="Tamura T."/>
            <person name="Yamazoe A."/>
            <person name="Yamazaki S."/>
            <person name="Fujita N."/>
        </authorList>
    </citation>
    <scope>NUCLEOTIDE SEQUENCE [LARGE SCALE GENOMIC DNA]</scope>
    <source>
        <strain evidence="2 3">NBRC 108250</strain>
    </source>
</reference>
<gene>
    <name evidence="2" type="ORF">GM1_013_01440</name>
</gene>
<dbReference type="eggNOG" id="ENOG5033YA7">
    <property type="taxonomic scope" value="Bacteria"/>
</dbReference>
<sequence length="175" mass="19980">MTPRFTADELDAAFAQFQKTTAEVAISDDWDVWADQFTEDADYVEHAYGTMKGREAIRTWVKKTMFAFPGSHMAEYPSLWHVSDPETGRVICEIDNPMRDPGDGSVFTATNMTILTYAGDGLWSREEDIYNPMKFGQMTYQWCQRAAELGTLDEPAQQWMETFGKMFAPRSPRSS</sequence>